<gene>
    <name evidence="1" type="ORF">J2Z40_002107</name>
</gene>
<name>A0ABS4RGT8_9BACI</name>
<dbReference type="RefSeq" id="WP_066399999.1">
    <property type="nucleotide sequence ID" value="NZ_JAGIKZ010000010.1"/>
</dbReference>
<accession>A0ABS4RGT8</accession>
<dbReference type="EMBL" id="JAGIKZ010000010">
    <property type="protein sequence ID" value="MBP2241544.1"/>
    <property type="molecule type" value="Genomic_DNA"/>
</dbReference>
<reference evidence="1 2" key="1">
    <citation type="submission" date="2021-03" db="EMBL/GenBank/DDBJ databases">
        <title>Genomic Encyclopedia of Type Strains, Phase IV (KMG-IV): sequencing the most valuable type-strain genomes for metagenomic binning, comparative biology and taxonomic classification.</title>
        <authorList>
            <person name="Goeker M."/>
        </authorList>
    </citation>
    <scope>NUCLEOTIDE SEQUENCE [LARGE SCALE GENOMIC DNA]</scope>
    <source>
        <strain evidence="1 2">DSM 26675</strain>
    </source>
</reference>
<dbReference type="Proteomes" id="UP001519293">
    <property type="component" value="Unassembled WGS sequence"/>
</dbReference>
<evidence type="ECO:0000313" key="2">
    <source>
        <dbReference type="Proteomes" id="UP001519293"/>
    </source>
</evidence>
<comment type="caution">
    <text evidence="1">The sequence shown here is derived from an EMBL/GenBank/DDBJ whole genome shotgun (WGS) entry which is preliminary data.</text>
</comment>
<keyword evidence="2" id="KW-1185">Reference proteome</keyword>
<sequence>MHKNDLGYQSAYYVSLGTNLDQTRLNVGIHSSTNVTAFNQETVFKVILEVNPNYVISLY</sequence>
<organism evidence="1 2">
    <name type="scientific">Cytobacillus eiseniae</name>
    <dbReference type="NCBI Taxonomy" id="762947"/>
    <lineage>
        <taxon>Bacteria</taxon>
        <taxon>Bacillati</taxon>
        <taxon>Bacillota</taxon>
        <taxon>Bacilli</taxon>
        <taxon>Bacillales</taxon>
        <taxon>Bacillaceae</taxon>
        <taxon>Cytobacillus</taxon>
    </lineage>
</organism>
<evidence type="ECO:0000313" key="1">
    <source>
        <dbReference type="EMBL" id="MBP2241544.1"/>
    </source>
</evidence>
<protein>
    <submittedName>
        <fullName evidence="1">Uncharacterized protein</fullName>
    </submittedName>
</protein>
<proteinExistence type="predicted"/>